<dbReference type="SUPFAM" id="SSF52172">
    <property type="entry name" value="CheY-like"/>
    <property type="match status" value="1"/>
</dbReference>
<dbReference type="CDD" id="cd17535">
    <property type="entry name" value="REC_NarL-like"/>
    <property type="match status" value="1"/>
</dbReference>
<feature type="modified residue" description="4-aspartylphosphate" evidence="2">
    <location>
        <position position="66"/>
    </location>
</feature>
<gene>
    <name evidence="5" type="ORF">KSB_72190</name>
</gene>
<evidence type="ECO:0000256" key="2">
    <source>
        <dbReference type="PROSITE-ProRule" id="PRU00169"/>
    </source>
</evidence>
<dbReference type="Proteomes" id="UP000654345">
    <property type="component" value="Unassembled WGS sequence"/>
</dbReference>
<dbReference type="InterPro" id="IPR011006">
    <property type="entry name" value="CheY-like_superfamily"/>
</dbReference>
<evidence type="ECO:0000313" key="5">
    <source>
        <dbReference type="EMBL" id="GHO58744.1"/>
    </source>
</evidence>
<dbReference type="SMART" id="SM00448">
    <property type="entry name" value="REC"/>
    <property type="match status" value="1"/>
</dbReference>
<protein>
    <recommendedName>
        <fullName evidence="4">Response regulatory domain-containing protein</fullName>
    </recommendedName>
</protein>
<keyword evidence="2" id="KW-0597">Phosphoprotein</keyword>
<evidence type="ECO:0000256" key="1">
    <source>
        <dbReference type="ARBA" id="ARBA00023125"/>
    </source>
</evidence>
<dbReference type="InterPro" id="IPR001789">
    <property type="entry name" value="Sig_transdc_resp-reg_receiver"/>
</dbReference>
<evidence type="ECO:0000313" key="6">
    <source>
        <dbReference type="Proteomes" id="UP000654345"/>
    </source>
</evidence>
<feature type="domain" description="Response regulatory" evidence="4">
    <location>
        <begin position="15"/>
        <end position="131"/>
    </location>
</feature>
<evidence type="ECO:0000259" key="4">
    <source>
        <dbReference type="PROSITE" id="PS50110"/>
    </source>
</evidence>
<proteinExistence type="predicted"/>
<comment type="caution">
    <text evidence="5">The sequence shown here is derived from an EMBL/GenBank/DDBJ whole genome shotgun (WGS) entry which is preliminary data.</text>
</comment>
<accession>A0ABQ3V0T3</accession>
<dbReference type="PROSITE" id="PS50110">
    <property type="entry name" value="RESPONSE_REGULATORY"/>
    <property type="match status" value="1"/>
</dbReference>
<dbReference type="Gene3D" id="3.40.50.2300">
    <property type="match status" value="1"/>
</dbReference>
<sequence length="177" mass="19166">MNIGESEKGERDEVRVLVVDDQQLVRDGIVSLLRVQAGLTIVGAAGNGQEALEQALALHPDVILMDIRMPSMDGVAATAQILKQLPTCCILMLTTFDDDAYVRDALRTGARGYLLKDMPVADLAQAIFAASRGVYQLDAAVIERIVAPTGTPDIRQHEQVPTPIPSQHEQAALLKRD</sequence>
<dbReference type="Pfam" id="PF00072">
    <property type="entry name" value="Response_reg"/>
    <property type="match status" value="1"/>
</dbReference>
<dbReference type="EMBL" id="BNJG01000003">
    <property type="protein sequence ID" value="GHO58744.1"/>
    <property type="molecule type" value="Genomic_DNA"/>
</dbReference>
<dbReference type="PANTHER" id="PTHR43214:SF43">
    <property type="entry name" value="TWO-COMPONENT RESPONSE REGULATOR"/>
    <property type="match status" value="1"/>
</dbReference>
<dbReference type="PANTHER" id="PTHR43214">
    <property type="entry name" value="TWO-COMPONENT RESPONSE REGULATOR"/>
    <property type="match status" value="1"/>
</dbReference>
<evidence type="ECO:0000256" key="3">
    <source>
        <dbReference type="SAM" id="MobiDB-lite"/>
    </source>
</evidence>
<feature type="region of interest" description="Disordered" evidence="3">
    <location>
        <begin position="153"/>
        <end position="177"/>
    </location>
</feature>
<dbReference type="InterPro" id="IPR058245">
    <property type="entry name" value="NreC/VraR/RcsB-like_REC"/>
</dbReference>
<organism evidence="5 6">
    <name type="scientific">Ktedonobacter robiniae</name>
    <dbReference type="NCBI Taxonomy" id="2778365"/>
    <lineage>
        <taxon>Bacteria</taxon>
        <taxon>Bacillati</taxon>
        <taxon>Chloroflexota</taxon>
        <taxon>Ktedonobacteria</taxon>
        <taxon>Ktedonobacterales</taxon>
        <taxon>Ktedonobacteraceae</taxon>
        <taxon>Ktedonobacter</taxon>
    </lineage>
</organism>
<dbReference type="RefSeq" id="WP_201374994.1">
    <property type="nucleotide sequence ID" value="NZ_BNJG01000003.1"/>
</dbReference>
<name>A0ABQ3V0T3_9CHLR</name>
<keyword evidence="1" id="KW-0238">DNA-binding</keyword>
<keyword evidence="6" id="KW-1185">Reference proteome</keyword>
<reference evidence="5 6" key="1">
    <citation type="journal article" date="2021" name="Int. J. Syst. Evol. Microbiol.">
        <title>Reticulibacter mediterranei gen. nov., sp. nov., within the new family Reticulibacteraceae fam. nov., and Ktedonospora formicarum gen. nov., sp. nov., Ktedonobacter robiniae sp. nov., Dictyobacter formicarum sp. nov. and Dictyobacter arantiisoli sp. nov., belonging to the class Ktedonobacteria.</title>
        <authorList>
            <person name="Yabe S."/>
            <person name="Zheng Y."/>
            <person name="Wang C.M."/>
            <person name="Sakai Y."/>
            <person name="Abe K."/>
            <person name="Yokota A."/>
            <person name="Donadio S."/>
            <person name="Cavaletti L."/>
            <person name="Monciardini P."/>
        </authorList>
    </citation>
    <scope>NUCLEOTIDE SEQUENCE [LARGE SCALE GENOMIC DNA]</scope>
    <source>
        <strain evidence="5 6">SOSP1-30</strain>
    </source>
</reference>
<dbReference type="InterPro" id="IPR039420">
    <property type="entry name" value="WalR-like"/>
</dbReference>